<feature type="transmembrane region" description="Helical" evidence="1">
    <location>
        <begin position="48"/>
        <end position="70"/>
    </location>
</feature>
<evidence type="ECO:0000313" key="3">
    <source>
        <dbReference type="Proteomes" id="UP001324380"/>
    </source>
</evidence>
<keyword evidence="1" id="KW-0812">Transmembrane</keyword>
<protein>
    <submittedName>
        <fullName evidence="2">DUF1304 domain-containing protein</fullName>
    </submittedName>
</protein>
<dbReference type="Proteomes" id="UP001324380">
    <property type="component" value="Chromosome"/>
</dbReference>
<feature type="transmembrane region" description="Helical" evidence="1">
    <location>
        <begin position="77"/>
        <end position="95"/>
    </location>
</feature>
<sequence>MSLIIKLLIALIGVIHCYILWLEMFAWTTRGPKAFNKPIEELKNSKTLAANQGLYNGFLAAGLFWTFFITDERWRDNVALFFLSCVAIAGLYGCFTVTRKILYLQAVPALLTIALILLNR</sequence>
<accession>A0ABZ0TJ18</accession>
<dbReference type="PANTHER" id="PTHR38446:SF1">
    <property type="entry name" value="BLL0914 PROTEIN"/>
    <property type="match status" value="1"/>
</dbReference>
<name>A0ABZ0TJ18_9SPHI</name>
<organism evidence="2 3">
    <name type="scientific">Mucilaginibacter sabulilitoris</name>
    <dbReference type="NCBI Taxonomy" id="1173583"/>
    <lineage>
        <taxon>Bacteria</taxon>
        <taxon>Pseudomonadati</taxon>
        <taxon>Bacteroidota</taxon>
        <taxon>Sphingobacteriia</taxon>
        <taxon>Sphingobacteriales</taxon>
        <taxon>Sphingobacteriaceae</taxon>
        <taxon>Mucilaginibacter</taxon>
    </lineage>
</organism>
<reference evidence="2 3" key="1">
    <citation type="submission" date="2023-11" db="EMBL/GenBank/DDBJ databases">
        <title>Analysis of the Genomes of Mucilaginibacter gossypii cycad 4 and M. sabulilitoris SNA2: microbes with the potential for plant growth promotion.</title>
        <authorList>
            <person name="Hirsch A.M."/>
            <person name="Humm E."/>
            <person name="Rubbi M."/>
            <person name="Del Vecchio G."/>
            <person name="Ha S.M."/>
            <person name="Pellegrini M."/>
            <person name="Gunsalus R.P."/>
        </authorList>
    </citation>
    <scope>NUCLEOTIDE SEQUENCE [LARGE SCALE GENOMIC DNA]</scope>
    <source>
        <strain evidence="2 3">SNA2</strain>
    </source>
</reference>
<evidence type="ECO:0000256" key="1">
    <source>
        <dbReference type="SAM" id="Phobius"/>
    </source>
</evidence>
<evidence type="ECO:0000313" key="2">
    <source>
        <dbReference type="EMBL" id="WPU92407.1"/>
    </source>
</evidence>
<feature type="transmembrane region" description="Helical" evidence="1">
    <location>
        <begin position="101"/>
        <end position="118"/>
    </location>
</feature>
<feature type="transmembrane region" description="Helical" evidence="1">
    <location>
        <begin position="7"/>
        <end position="28"/>
    </location>
</feature>
<keyword evidence="3" id="KW-1185">Reference proteome</keyword>
<dbReference type="RefSeq" id="WP_321561569.1">
    <property type="nucleotide sequence ID" value="NZ_CP139558.1"/>
</dbReference>
<dbReference type="PANTHER" id="PTHR38446">
    <property type="entry name" value="BLL0914 PROTEIN"/>
    <property type="match status" value="1"/>
</dbReference>
<proteinExistence type="predicted"/>
<keyword evidence="1" id="KW-1133">Transmembrane helix</keyword>
<dbReference type="InterPro" id="IPR009732">
    <property type="entry name" value="DUF1304"/>
</dbReference>
<dbReference type="EMBL" id="CP139558">
    <property type="protein sequence ID" value="WPU92407.1"/>
    <property type="molecule type" value="Genomic_DNA"/>
</dbReference>
<gene>
    <name evidence="2" type="ORF">SNE25_24070</name>
</gene>
<dbReference type="Pfam" id="PF06993">
    <property type="entry name" value="DUF1304"/>
    <property type="match status" value="1"/>
</dbReference>
<keyword evidence="1" id="KW-0472">Membrane</keyword>